<keyword evidence="6" id="KW-1185">Reference proteome</keyword>
<dbReference type="GO" id="GO:0008201">
    <property type="term" value="F:heparin binding"/>
    <property type="evidence" value="ECO:0007669"/>
    <property type="project" value="InterPro"/>
</dbReference>
<dbReference type="InterPro" id="IPR009066">
    <property type="entry name" value="MG_RAP_rcpt_1"/>
</dbReference>
<dbReference type="InParanoid" id="B7Q9E5"/>
<organism>
    <name type="scientific">Ixodes scapularis</name>
    <name type="common">Black-legged tick</name>
    <name type="synonym">Deer tick</name>
    <dbReference type="NCBI Taxonomy" id="6945"/>
    <lineage>
        <taxon>Eukaryota</taxon>
        <taxon>Metazoa</taxon>
        <taxon>Ecdysozoa</taxon>
        <taxon>Arthropoda</taxon>
        <taxon>Chelicerata</taxon>
        <taxon>Arachnida</taxon>
        <taxon>Acari</taxon>
        <taxon>Parasitiformes</taxon>
        <taxon>Ixodida</taxon>
        <taxon>Ixodoidea</taxon>
        <taxon>Ixodidae</taxon>
        <taxon>Ixodinae</taxon>
        <taxon>Ixodes</taxon>
    </lineage>
</organism>
<sequence>MGSVGMCLLLSVCLACLACIAGHKYSEAMNKAGPPPKPSVNPDEAPFRMHKLNALWEKAQKRLSEAKLKGLYSELKVQDKDELAWKKLRGAGQDKEGLKEAELRHRLKEIVERFGLAEHFKHHDAVPLEHPNVPRADRLFKDKKLNKLWRKVEQSGLDELELKTLKEEFQHHQDKIDEYYEILDGTVDSSGKSRNDHENSLDEVLSATEDASDAAKRLVENGLPHAALKQHHQQLREGYEKLSARASQLAGMKDFEEEKVQQLWKLAQQADFTPTELNSLREELSHYEHRLRKLHHFRSELQLKADLTGGKLDTDPDEVKTLRQRVKQYNHKVGKLHGELEGRILQRRTEL</sequence>
<dbReference type="HOGENOM" id="CLU_064512_0_0_1"/>
<feature type="domain" description="Alpha-2-macroglobulin RAP C-terminal" evidence="3">
    <location>
        <begin position="139"/>
        <end position="351"/>
    </location>
</feature>
<reference evidence="5" key="2">
    <citation type="submission" date="2020-05" db="UniProtKB">
        <authorList>
            <consortium name="EnsemblMetazoa"/>
        </authorList>
    </citation>
    <scope>IDENTIFICATION</scope>
    <source>
        <strain evidence="5">wikel</strain>
    </source>
</reference>
<dbReference type="InterPro" id="IPR010483">
    <property type="entry name" value="Alpha_2_MRAP_C"/>
</dbReference>
<dbReference type="AlphaFoldDB" id="B7Q9E5"/>
<evidence type="ECO:0007829" key="7">
    <source>
        <dbReference type="PeptideAtlas" id="B7Q9E5"/>
    </source>
</evidence>
<accession>B7Q9E5</accession>
<dbReference type="KEGG" id="isc:8037864"/>
<evidence type="ECO:0000259" key="3">
    <source>
        <dbReference type="Pfam" id="PF06401"/>
    </source>
</evidence>
<dbReference type="GO" id="GO:0012505">
    <property type="term" value="C:endomembrane system"/>
    <property type="evidence" value="ECO:0000318"/>
    <property type="project" value="GO_Central"/>
</dbReference>
<dbReference type="GO" id="GO:0050750">
    <property type="term" value="F:low-density lipoprotein particle receptor binding"/>
    <property type="evidence" value="ECO:0007669"/>
    <property type="project" value="InterPro"/>
</dbReference>
<keyword evidence="7" id="KW-1267">Proteomics identification</keyword>
<dbReference type="OrthoDB" id="5817428at2759"/>
<evidence type="ECO:0000313" key="6">
    <source>
        <dbReference type="Proteomes" id="UP000001555"/>
    </source>
</evidence>
<keyword evidence="4" id="KW-0675">Receptor</keyword>
<evidence type="ECO:0000313" key="4">
    <source>
        <dbReference type="EMBL" id="EEC15467.1"/>
    </source>
</evidence>
<proteinExistence type="evidence at protein level"/>
<dbReference type="InterPro" id="IPR038003">
    <property type="entry name" value="A2-macroglobuin_RAP"/>
</dbReference>
<dbReference type="InterPro" id="IPR036744">
    <property type="entry name" value="RAP_sf"/>
</dbReference>
<dbReference type="EMBL" id="ABJB010722846">
    <property type="status" value="NOT_ANNOTATED_CDS"/>
    <property type="molecule type" value="Genomic_DNA"/>
</dbReference>
<dbReference type="PANTHER" id="PTHR16560:SF2">
    <property type="entry name" value="ALPHA-2-MACROGLOBULIN RECEPTOR-ASSOCIATED PROTEIN"/>
    <property type="match status" value="1"/>
</dbReference>
<dbReference type="PaxDb" id="6945-B7Q9E5"/>
<feature type="domain" description="Alpha-2-macroglobulin receptor-associated protein" evidence="2">
    <location>
        <begin position="20"/>
        <end position="123"/>
    </location>
</feature>
<evidence type="ECO:0000313" key="5">
    <source>
        <dbReference type="EnsemblMetazoa" id="ISCW010822-PA"/>
    </source>
</evidence>
<dbReference type="VEuPathDB" id="VectorBase:ISCI010822"/>
<gene>
    <name evidence="5" type="primary">8037864</name>
    <name evidence="4" type="ORF">IscW_ISCW010822</name>
</gene>
<reference evidence="4 6" key="1">
    <citation type="submission" date="2008-03" db="EMBL/GenBank/DDBJ databases">
        <title>Annotation of Ixodes scapularis.</title>
        <authorList>
            <consortium name="Ixodes scapularis Genome Project Consortium"/>
            <person name="Caler E."/>
            <person name="Hannick L.I."/>
            <person name="Bidwell S."/>
            <person name="Joardar V."/>
            <person name="Thiagarajan M."/>
            <person name="Amedeo P."/>
            <person name="Galinsky K.J."/>
            <person name="Schobel S."/>
            <person name="Inman J."/>
            <person name="Hostetler J."/>
            <person name="Miller J."/>
            <person name="Hammond M."/>
            <person name="Megy K."/>
            <person name="Lawson D."/>
            <person name="Kodira C."/>
            <person name="Sutton G."/>
            <person name="Meyer J."/>
            <person name="Hill C.A."/>
            <person name="Birren B."/>
            <person name="Nene V."/>
            <person name="Collins F."/>
            <person name="Alarcon-Chaidez F."/>
            <person name="Wikel S."/>
            <person name="Strausberg R."/>
        </authorList>
    </citation>
    <scope>NUCLEOTIDE SEQUENCE [LARGE SCALE GENOMIC DNA]</scope>
    <source>
        <strain evidence="6">Wikel</strain>
        <strain evidence="4">Wikel colony</strain>
    </source>
</reference>
<dbReference type="EMBL" id="ABJB010120372">
    <property type="status" value="NOT_ANNOTATED_CDS"/>
    <property type="molecule type" value="Genomic_DNA"/>
</dbReference>
<dbReference type="PANTHER" id="PTHR16560">
    <property type="entry name" value="ALPHA-2-MACROGLOBULIN RECEPTOR-ASSOCIATED PROTEIN"/>
    <property type="match status" value="1"/>
</dbReference>
<keyword evidence="1" id="KW-0732">Signal</keyword>
<feature type="chain" id="PRO_5010826773" evidence="1">
    <location>
        <begin position="23"/>
        <end position="351"/>
    </location>
</feature>
<evidence type="ECO:0000256" key="1">
    <source>
        <dbReference type="SAM" id="SignalP"/>
    </source>
</evidence>
<dbReference type="VEuPathDB" id="VectorBase:ISCW010822"/>
<dbReference type="EMBL" id="ABJB010684561">
    <property type="status" value="NOT_ANNOTATED_CDS"/>
    <property type="molecule type" value="Genomic_DNA"/>
</dbReference>
<dbReference type="SUPFAM" id="SSF47045">
    <property type="entry name" value="RAP domain-like"/>
    <property type="match status" value="3"/>
</dbReference>
<dbReference type="CDD" id="cd14806">
    <property type="entry name" value="RAP_D1"/>
    <property type="match status" value="1"/>
</dbReference>
<dbReference type="EnsemblMetazoa" id="ISCW010822-RA">
    <property type="protein sequence ID" value="ISCW010822-PA"/>
    <property type="gene ID" value="ISCW010822"/>
</dbReference>
<dbReference type="FunCoup" id="B7Q9E5">
    <property type="interactions" value="480"/>
</dbReference>
<dbReference type="STRING" id="6945.B7Q9E5"/>
<dbReference type="Pfam" id="PF06400">
    <property type="entry name" value="Alpha-2-MRAP_N"/>
    <property type="match status" value="1"/>
</dbReference>
<dbReference type="CDD" id="cd14808">
    <property type="entry name" value="RAP_D3"/>
    <property type="match status" value="1"/>
</dbReference>
<dbReference type="EMBL" id="DS888554">
    <property type="protein sequence ID" value="EEC15467.1"/>
    <property type="molecule type" value="Genomic_DNA"/>
</dbReference>
<dbReference type="VEuPathDB" id="VectorBase:ISCP_028090"/>
<dbReference type="Gene3D" id="1.20.81.10">
    <property type="entry name" value="RAP domain"/>
    <property type="match status" value="3"/>
</dbReference>
<evidence type="ECO:0000259" key="2">
    <source>
        <dbReference type="Pfam" id="PF06400"/>
    </source>
</evidence>
<name>B7Q9E5_IXOSC</name>
<dbReference type="GO" id="GO:0005783">
    <property type="term" value="C:endoplasmic reticulum"/>
    <property type="evidence" value="ECO:0007669"/>
    <property type="project" value="InterPro"/>
</dbReference>
<protein>
    <submittedName>
        <fullName evidence="4 5">Alpha-2-macroglobulin receptor-associated protein, putative</fullName>
    </submittedName>
</protein>
<dbReference type="GO" id="GO:0048019">
    <property type="term" value="F:receptor antagonist activity"/>
    <property type="evidence" value="ECO:0007669"/>
    <property type="project" value="InterPro"/>
</dbReference>
<dbReference type="GO" id="GO:0048259">
    <property type="term" value="P:regulation of receptor-mediated endocytosis"/>
    <property type="evidence" value="ECO:0000318"/>
    <property type="project" value="GO_Central"/>
</dbReference>
<dbReference type="Pfam" id="PF06401">
    <property type="entry name" value="Alpha-2-MRAP_C"/>
    <property type="match status" value="1"/>
</dbReference>
<dbReference type="Proteomes" id="UP000001555">
    <property type="component" value="Unassembled WGS sequence"/>
</dbReference>
<dbReference type="InterPro" id="IPR037999">
    <property type="entry name" value="RAP_D3"/>
</dbReference>
<feature type="signal peptide" evidence="1">
    <location>
        <begin position="1"/>
        <end position="22"/>
    </location>
</feature>